<feature type="compositionally biased region" description="Basic and acidic residues" evidence="5">
    <location>
        <begin position="48"/>
        <end position="62"/>
    </location>
</feature>
<evidence type="ECO:0000259" key="6">
    <source>
        <dbReference type="PROSITE" id="PS51698"/>
    </source>
</evidence>
<reference evidence="7 8" key="1">
    <citation type="journal article" date="2019" name="G3 (Bethesda)">
        <title>Sequencing of a Wild Apple (Malus baccata) Genome Unravels the Differences Between Cultivated and Wild Apple Species Regarding Disease Resistance and Cold Tolerance.</title>
        <authorList>
            <person name="Chen X."/>
        </authorList>
    </citation>
    <scope>NUCLEOTIDE SEQUENCE [LARGE SCALE GENOMIC DNA]</scope>
    <source>
        <strain evidence="8">cv. Shandingzi</strain>
        <tissue evidence="7">Leaves</tissue>
    </source>
</reference>
<dbReference type="GO" id="GO:0016567">
    <property type="term" value="P:protein ubiquitination"/>
    <property type="evidence" value="ECO:0007669"/>
    <property type="project" value="UniProtKB-UniPathway"/>
</dbReference>
<dbReference type="InterPro" id="IPR045210">
    <property type="entry name" value="RING-Ubox_PUB"/>
</dbReference>
<name>A0A540MT99_MALBA</name>
<feature type="compositionally biased region" description="Low complexity" evidence="5">
    <location>
        <begin position="468"/>
        <end position="488"/>
    </location>
</feature>
<dbReference type="SMART" id="SM00504">
    <property type="entry name" value="Ubox"/>
    <property type="match status" value="1"/>
</dbReference>
<dbReference type="GO" id="GO:0061630">
    <property type="term" value="F:ubiquitin protein ligase activity"/>
    <property type="evidence" value="ECO:0007669"/>
    <property type="project" value="UniProtKB-EC"/>
</dbReference>
<feature type="compositionally biased region" description="Basic and acidic residues" evidence="5">
    <location>
        <begin position="164"/>
        <end position="176"/>
    </location>
</feature>
<dbReference type="Gene3D" id="3.30.40.10">
    <property type="entry name" value="Zinc/RING finger domain, C3HC4 (zinc finger)"/>
    <property type="match status" value="1"/>
</dbReference>
<dbReference type="STRING" id="106549.A0A540MT99"/>
<sequence length="1168" mass="131139">MASSLQDLLAEDGFRRKKLLSKSKASSFHSGSTTRHLANLDPHKRHSMSGDRIRTEKTRSDVSRFAVNNDLPTGDGVAGRRPSVDGGSKKEVRDGLGETGATRLREARSLNRIFPRSLPRNEIVEVEGEDFERYKDIYSNELYSSDKRKDKYLIGSMEDDGLEESSKKDTKFDRRNGHSSNKYVPGRTSFSDSNRQSRKLPETSHDRSRRDSSYSKTSEDVRRQKSDKVLRAVPEPALDEIAIQAIVSILSGCIKQFLKDENFRHELRDKCISFLNFVDLEEGNAESRIIARFEQAIETVEKAAEESASERDLKRASLQLSVITGLNNADLKDGLTAGDPNYKLSACAHLYLSVVYKLLKKDRVSAKHLLQVFCDTPFHARMTLLPELWDQLFLPHLTHLKTWYDQEADSIANRQNKPRKLKLLGKMYNEMLDSGTYQFAVYYKDWLTEGVESPPTPAIHIPSVVSLQEAQQGSSESHSSEAPSPGGSQLMVSKKLYDSVFSRASKPDPNDTEDDGEMENLDTITRSSDGSFVVIVKQVTQDSAETVQYQYHDTEDDYSKSVPEDGSLSVSSSCSRTFLKENGLFKTEEQKWGSLGVSDLPESNQNHQFGDMSGENSESPRTLHAQENKVTLKIHVNSVFEQKHMEDSSDHNLSTISNFSEPSIANSIVNPIKARSSFEDLHGNYFEGVTFSGIPQDFICPLNGRLFEDPVTLETGQTFERLAIKAWFDQGNRTCPVTGKALECLVLPLPNSILKRVIRSWKSEHCRKLLAFASHVVGTLVRDVSSHCDETAISVLEQLLTCFSNEERTENAKHLISLGGLQFLLQRFHYGKVEEKSRAAALLSCCIEADADCRNQIARDINKQYVMEMLQSQQFKIRTNAVLLLTELICLKRKKDVTTFLSGLQIEGMVDTMDVLLACLQSSPANHRPLVAVLLLHVDLLVERKLSMPLHREEAVDAITEALDCSLTDENVQKNCCTALLILGRFFSCSRNSSQSWILKQEDCSGNTEVNSLDNKEDISLADDMSPLDEGENSSEDWLRNLTVSLLGYGKKSFVETLSKCLGSENLELIRMCLITVEWLSRALSSLPGSEFQLSSFSSLIFPLKQCLKTSEQVEQKILASMSMLNFSKISECRVLLRENTEDIAVPLENLAEVFTFSWSKSAAFLKS</sequence>
<evidence type="ECO:0000313" key="7">
    <source>
        <dbReference type="EMBL" id="TQE02009.1"/>
    </source>
</evidence>
<dbReference type="Pfam" id="PF23568">
    <property type="entry name" value="ARM_LIN"/>
    <property type="match status" value="1"/>
</dbReference>
<keyword evidence="8" id="KW-1185">Reference proteome</keyword>
<feature type="compositionally biased region" description="Basic and acidic residues" evidence="5">
    <location>
        <begin position="87"/>
        <end position="96"/>
    </location>
</feature>
<dbReference type="EC" id="2.3.2.27" evidence="3"/>
<evidence type="ECO:0000256" key="4">
    <source>
        <dbReference type="ARBA" id="ARBA00022679"/>
    </source>
</evidence>
<organism evidence="7 8">
    <name type="scientific">Malus baccata</name>
    <name type="common">Siberian crab apple</name>
    <name type="synonym">Pyrus baccata</name>
    <dbReference type="NCBI Taxonomy" id="106549"/>
    <lineage>
        <taxon>Eukaryota</taxon>
        <taxon>Viridiplantae</taxon>
        <taxon>Streptophyta</taxon>
        <taxon>Embryophyta</taxon>
        <taxon>Tracheophyta</taxon>
        <taxon>Spermatophyta</taxon>
        <taxon>Magnoliopsida</taxon>
        <taxon>eudicotyledons</taxon>
        <taxon>Gunneridae</taxon>
        <taxon>Pentapetalae</taxon>
        <taxon>rosids</taxon>
        <taxon>fabids</taxon>
        <taxon>Rosales</taxon>
        <taxon>Rosaceae</taxon>
        <taxon>Amygdaloideae</taxon>
        <taxon>Maleae</taxon>
        <taxon>Malus</taxon>
    </lineage>
</organism>
<evidence type="ECO:0000256" key="2">
    <source>
        <dbReference type="ARBA" id="ARBA00004906"/>
    </source>
</evidence>
<dbReference type="InterPro" id="IPR003613">
    <property type="entry name" value="Ubox_domain"/>
</dbReference>
<evidence type="ECO:0000256" key="5">
    <source>
        <dbReference type="SAM" id="MobiDB-lite"/>
    </source>
</evidence>
<dbReference type="InterPro" id="IPR011989">
    <property type="entry name" value="ARM-like"/>
</dbReference>
<keyword evidence="4" id="KW-0808">Transferase</keyword>
<dbReference type="Gene3D" id="1.25.10.10">
    <property type="entry name" value="Leucine-rich Repeat Variant"/>
    <property type="match status" value="1"/>
</dbReference>
<dbReference type="InterPro" id="IPR013083">
    <property type="entry name" value="Znf_RING/FYVE/PHD"/>
</dbReference>
<feature type="compositionally biased region" description="Low complexity" evidence="5">
    <location>
        <begin position="22"/>
        <end position="32"/>
    </location>
</feature>
<dbReference type="Pfam" id="PF04564">
    <property type="entry name" value="U-box"/>
    <property type="match status" value="1"/>
</dbReference>
<dbReference type="SUPFAM" id="SSF48371">
    <property type="entry name" value="ARM repeat"/>
    <property type="match status" value="1"/>
</dbReference>
<evidence type="ECO:0000256" key="1">
    <source>
        <dbReference type="ARBA" id="ARBA00000900"/>
    </source>
</evidence>
<feature type="region of interest" description="Disordered" evidence="5">
    <location>
        <begin position="502"/>
        <end position="524"/>
    </location>
</feature>
<protein>
    <recommendedName>
        <fullName evidence="3">RING-type E3 ubiquitin transferase</fullName>
        <ecNumber evidence="3">2.3.2.27</ecNumber>
    </recommendedName>
</protein>
<accession>A0A540MT99</accession>
<dbReference type="CDD" id="cd16664">
    <property type="entry name" value="RING-Ubox_PUB"/>
    <property type="match status" value="1"/>
</dbReference>
<evidence type="ECO:0000313" key="8">
    <source>
        <dbReference type="Proteomes" id="UP000315295"/>
    </source>
</evidence>
<comment type="pathway">
    <text evidence="2">Protein modification; protein ubiquitination.</text>
</comment>
<dbReference type="InterPro" id="IPR056512">
    <property type="entry name" value="LIN_N"/>
</dbReference>
<dbReference type="InterPro" id="IPR016024">
    <property type="entry name" value="ARM-type_fold"/>
</dbReference>
<dbReference type="PANTHER" id="PTHR35549:SF1">
    <property type="entry name" value="OS04G0584500 PROTEIN"/>
    <property type="match status" value="1"/>
</dbReference>
<feature type="compositionally biased region" description="Basic and acidic residues" evidence="5">
    <location>
        <begin position="199"/>
        <end position="228"/>
    </location>
</feature>
<feature type="compositionally biased region" description="Polar residues" evidence="5">
    <location>
        <begin position="601"/>
        <end position="620"/>
    </location>
</feature>
<dbReference type="PANTHER" id="PTHR35549">
    <property type="entry name" value="OS04G0584500 PROTEIN"/>
    <property type="match status" value="1"/>
</dbReference>
<gene>
    <name evidence="7" type="ORF">C1H46_012328</name>
</gene>
<proteinExistence type="predicted"/>
<dbReference type="InterPro" id="IPR055566">
    <property type="entry name" value="ARM_LIN"/>
</dbReference>
<dbReference type="PROSITE" id="PS51698">
    <property type="entry name" value="U_BOX"/>
    <property type="match status" value="1"/>
</dbReference>
<dbReference type="AlphaFoldDB" id="A0A540MT99"/>
<dbReference type="UniPathway" id="UPA00143"/>
<feature type="compositionally biased region" description="Polar residues" evidence="5">
    <location>
        <begin position="178"/>
        <end position="194"/>
    </location>
</feature>
<dbReference type="EMBL" id="VIEB01000184">
    <property type="protein sequence ID" value="TQE02009.1"/>
    <property type="molecule type" value="Genomic_DNA"/>
</dbReference>
<dbReference type="Proteomes" id="UP000315295">
    <property type="component" value="Unassembled WGS sequence"/>
</dbReference>
<feature type="compositionally biased region" description="Acidic residues" evidence="5">
    <location>
        <begin position="510"/>
        <end position="520"/>
    </location>
</feature>
<feature type="region of interest" description="Disordered" evidence="5">
    <location>
        <begin position="595"/>
        <end position="622"/>
    </location>
</feature>
<feature type="region of interest" description="Disordered" evidence="5">
    <location>
        <begin position="20"/>
        <end position="100"/>
    </location>
</feature>
<feature type="domain" description="U-box" evidence="6">
    <location>
        <begin position="693"/>
        <end position="768"/>
    </location>
</feature>
<dbReference type="SUPFAM" id="SSF57850">
    <property type="entry name" value="RING/U-box"/>
    <property type="match status" value="1"/>
</dbReference>
<evidence type="ECO:0000256" key="3">
    <source>
        <dbReference type="ARBA" id="ARBA00012483"/>
    </source>
</evidence>
<feature type="region of interest" description="Disordered" evidence="5">
    <location>
        <begin position="159"/>
        <end position="228"/>
    </location>
</feature>
<comment type="catalytic activity">
    <reaction evidence="1">
        <text>S-ubiquitinyl-[E2 ubiquitin-conjugating enzyme]-L-cysteine + [acceptor protein]-L-lysine = [E2 ubiquitin-conjugating enzyme]-L-cysteine + N(6)-ubiquitinyl-[acceptor protein]-L-lysine.</text>
        <dbReference type="EC" id="2.3.2.27"/>
    </reaction>
</comment>
<feature type="region of interest" description="Disordered" evidence="5">
    <location>
        <begin position="554"/>
        <end position="573"/>
    </location>
</feature>
<dbReference type="Pfam" id="PF23628">
    <property type="entry name" value="ARM_LIN_C"/>
    <property type="match status" value="1"/>
</dbReference>
<comment type="caution">
    <text evidence="7">The sequence shown here is derived from an EMBL/GenBank/DDBJ whole genome shotgun (WGS) entry which is preliminary data.</text>
</comment>
<feature type="region of interest" description="Disordered" evidence="5">
    <location>
        <begin position="467"/>
        <end position="489"/>
    </location>
</feature>